<proteinExistence type="predicted"/>
<comment type="caution">
    <text evidence="1">The sequence shown here is derived from an EMBL/GenBank/DDBJ whole genome shotgun (WGS) entry which is preliminary data.</text>
</comment>
<protein>
    <submittedName>
        <fullName evidence="1">Uncharacterized protein</fullName>
    </submittedName>
</protein>
<name>A0A4Y2KLK8_ARAVE</name>
<dbReference type="EMBL" id="BGPR01004777">
    <property type="protein sequence ID" value="GBN03255.1"/>
    <property type="molecule type" value="Genomic_DNA"/>
</dbReference>
<evidence type="ECO:0000313" key="2">
    <source>
        <dbReference type="Proteomes" id="UP000499080"/>
    </source>
</evidence>
<gene>
    <name evidence="1" type="ORF">AVEN_66_1</name>
</gene>
<reference evidence="1 2" key="1">
    <citation type="journal article" date="2019" name="Sci. Rep.">
        <title>Orb-weaving spider Araneus ventricosus genome elucidates the spidroin gene catalogue.</title>
        <authorList>
            <person name="Kono N."/>
            <person name="Nakamura H."/>
            <person name="Ohtoshi R."/>
            <person name="Moran D.A.P."/>
            <person name="Shinohara A."/>
            <person name="Yoshida Y."/>
            <person name="Fujiwara M."/>
            <person name="Mori M."/>
            <person name="Tomita M."/>
            <person name="Arakawa K."/>
        </authorList>
    </citation>
    <scope>NUCLEOTIDE SEQUENCE [LARGE SCALE GENOMIC DNA]</scope>
</reference>
<dbReference type="Proteomes" id="UP000499080">
    <property type="component" value="Unassembled WGS sequence"/>
</dbReference>
<sequence>MFRWLPCHDSLKVGKKDLKGFSLEWKSLISDFGEKFRDFGSKMRILEYARIMVLSLLGKKLWRIFERFLCDDTSCQKRYKYRATQTRNESFWSFVSSASWYADRR</sequence>
<evidence type="ECO:0000313" key="1">
    <source>
        <dbReference type="EMBL" id="GBN03255.1"/>
    </source>
</evidence>
<keyword evidence="2" id="KW-1185">Reference proteome</keyword>
<accession>A0A4Y2KLK8</accession>
<dbReference type="AlphaFoldDB" id="A0A4Y2KLK8"/>
<organism evidence="1 2">
    <name type="scientific">Araneus ventricosus</name>
    <name type="common">Orbweaver spider</name>
    <name type="synonym">Epeira ventricosa</name>
    <dbReference type="NCBI Taxonomy" id="182803"/>
    <lineage>
        <taxon>Eukaryota</taxon>
        <taxon>Metazoa</taxon>
        <taxon>Ecdysozoa</taxon>
        <taxon>Arthropoda</taxon>
        <taxon>Chelicerata</taxon>
        <taxon>Arachnida</taxon>
        <taxon>Araneae</taxon>
        <taxon>Araneomorphae</taxon>
        <taxon>Entelegynae</taxon>
        <taxon>Araneoidea</taxon>
        <taxon>Araneidae</taxon>
        <taxon>Araneus</taxon>
    </lineage>
</organism>